<dbReference type="GO" id="GO:1990481">
    <property type="term" value="P:mRNA pseudouridine synthesis"/>
    <property type="evidence" value="ECO:0007669"/>
    <property type="project" value="TreeGrafter"/>
</dbReference>
<dbReference type="GO" id="GO:0031120">
    <property type="term" value="P:snRNA pseudouridine synthesis"/>
    <property type="evidence" value="ECO:0007669"/>
    <property type="project" value="UniProtKB-ARBA"/>
</dbReference>
<feature type="compositionally biased region" description="Acidic residues" evidence="16">
    <location>
        <begin position="464"/>
        <end position="487"/>
    </location>
</feature>
<evidence type="ECO:0000256" key="2">
    <source>
        <dbReference type="ARBA" id="ARBA00001832"/>
    </source>
</evidence>
<dbReference type="InterPro" id="IPR020094">
    <property type="entry name" value="TruA/RsuA/RluB/E/F_N"/>
</dbReference>
<keyword evidence="5" id="KW-0507">mRNA processing</keyword>
<dbReference type="SUPFAM" id="SSF55120">
    <property type="entry name" value="Pseudouridine synthase"/>
    <property type="match status" value="1"/>
</dbReference>
<keyword evidence="19" id="KW-1185">Reference proteome</keyword>
<dbReference type="InterPro" id="IPR020095">
    <property type="entry name" value="PsdUridine_synth_TruA_C"/>
</dbReference>
<accession>A0A0D6EJU9</accession>
<evidence type="ECO:0000313" key="18">
    <source>
        <dbReference type="EMBL" id="CEQ40282.1"/>
    </source>
</evidence>
<comment type="catalytic activity">
    <reaction evidence="1">
        <text>a uridine in mRNA = a pseudouridine in mRNA</text>
        <dbReference type="Rhea" id="RHEA:56644"/>
        <dbReference type="Rhea" id="RHEA-COMP:14658"/>
        <dbReference type="Rhea" id="RHEA-COMP:14659"/>
        <dbReference type="ChEBI" id="CHEBI:65314"/>
        <dbReference type="ChEBI" id="CHEBI:65315"/>
    </reaction>
</comment>
<evidence type="ECO:0000256" key="4">
    <source>
        <dbReference type="ARBA" id="ARBA00009375"/>
    </source>
</evidence>
<feature type="compositionally biased region" description="Low complexity" evidence="16">
    <location>
        <begin position="176"/>
        <end position="193"/>
    </location>
</feature>
<dbReference type="GO" id="GO:0031119">
    <property type="term" value="P:tRNA pseudouridine synthesis"/>
    <property type="evidence" value="ECO:0007669"/>
    <property type="project" value="InterPro"/>
</dbReference>
<dbReference type="Pfam" id="PF01416">
    <property type="entry name" value="PseudoU_synth_1"/>
    <property type="match status" value="1"/>
</dbReference>
<dbReference type="GO" id="GO:0005634">
    <property type="term" value="C:nucleus"/>
    <property type="evidence" value="ECO:0007669"/>
    <property type="project" value="UniProtKB-SubCell"/>
</dbReference>
<proteinExistence type="inferred from homology"/>
<feature type="region of interest" description="Disordered" evidence="16">
    <location>
        <begin position="449"/>
        <end position="487"/>
    </location>
</feature>
<dbReference type="PANTHER" id="PTHR11142:SF4">
    <property type="entry name" value="PSEUDOURIDYLATE SYNTHASE 1 HOMOLOG"/>
    <property type="match status" value="1"/>
</dbReference>
<evidence type="ECO:0000313" key="19">
    <source>
        <dbReference type="Proteomes" id="UP000243876"/>
    </source>
</evidence>
<feature type="region of interest" description="Disordered" evidence="16">
    <location>
        <begin position="1"/>
        <end position="26"/>
    </location>
</feature>
<sequence>MRQWGKKEGEADEGAANDEDKKDRLPKKKVAALVGYNGIGYNGSQVNPGQQTIEGEVFKALVKAGAISEDNSNNPQKVSLARAARTDSGVHAALNVFSLKVILQPPGKPADQSFEDYVNTFLPPAIRLWTVLRVQGAFEPRKICDQRQYEYTLPTHVFLAPKPTCAMGQWLEKSRATPSASTADASAPSTDSPAPEPAITSAVIDSSAAFWASRPEGSTFSEDVQAKKAWRIPTEVLEQARAFVKEYEGSHNFYNFTVGKDFRDRSSQRVMKKLEISDPFVVNDTEYISVSFLGQSFMLHQIRKMVGLAILAIRSSTPASLVPETFGPSRIHVPKAPGLGLLLVEPQYIEYNKRISESNAKLEDLKAAGRLGDKEFEDQKRELIDVDGLGLRERIDEFKREQVYKRMWDVEEKDLTFSKWLNYLDVHVGRDFEYLNPKGVIPAAAVYKKGENPEKTRGAPAAAVEDDEVVPPSDDEGAGAGADEEEG</sequence>
<evidence type="ECO:0000256" key="8">
    <source>
        <dbReference type="ARBA" id="ARBA00023242"/>
    </source>
</evidence>
<evidence type="ECO:0000256" key="14">
    <source>
        <dbReference type="PIRSR" id="PIRSR641708-1"/>
    </source>
</evidence>
<evidence type="ECO:0000256" key="7">
    <source>
        <dbReference type="ARBA" id="ARBA00023235"/>
    </source>
</evidence>
<evidence type="ECO:0000256" key="5">
    <source>
        <dbReference type="ARBA" id="ARBA00022664"/>
    </source>
</evidence>
<keyword evidence="7" id="KW-0413">Isomerase</keyword>
<gene>
    <name evidence="18" type="primary">SPOSA6832_01884</name>
</gene>
<evidence type="ECO:0000256" key="13">
    <source>
        <dbReference type="ARBA" id="ARBA00080858"/>
    </source>
</evidence>
<dbReference type="AlphaFoldDB" id="A0A0D6EJU9"/>
<comment type="subcellular location">
    <subcellularLocation>
        <location evidence="3">Nucleus</location>
    </subcellularLocation>
</comment>
<keyword evidence="8" id="KW-0539">Nucleus</keyword>
<comment type="catalytic activity">
    <reaction evidence="9">
        <text>a uridine in tRNA = a pseudouridine in tRNA</text>
        <dbReference type="Rhea" id="RHEA:54572"/>
        <dbReference type="Rhea" id="RHEA-COMP:13339"/>
        <dbReference type="Rhea" id="RHEA-COMP:13934"/>
        <dbReference type="ChEBI" id="CHEBI:65314"/>
        <dbReference type="ChEBI" id="CHEBI:65315"/>
    </reaction>
</comment>
<dbReference type="OrthoDB" id="10256309at2759"/>
<dbReference type="InterPro" id="IPR041708">
    <property type="entry name" value="PUS1/PUS2-like"/>
</dbReference>
<evidence type="ECO:0000256" key="3">
    <source>
        <dbReference type="ARBA" id="ARBA00004123"/>
    </source>
</evidence>
<evidence type="ECO:0000259" key="17">
    <source>
        <dbReference type="Pfam" id="PF01416"/>
    </source>
</evidence>
<evidence type="ECO:0000256" key="1">
    <source>
        <dbReference type="ARBA" id="ARBA00001166"/>
    </source>
</evidence>
<dbReference type="GO" id="GO:0009982">
    <property type="term" value="F:pseudouridine synthase activity"/>
    <property type="evidence" value="ECO:0007669"/>
    <property type="project" value="InterPro"/>
</dbReference>
<dbReference type="Gene3D" id="3.30.70.580">
    <property type="entry name" value="Pseudouridine synthase I, catalytic domain, N-terminal subdomain"/>
    <property type="match status" value="1"/>
</dbReference>
<feature type="non-terminal residue" evidence="18">
    <location>
        <position position="1"/>
    </location>
</feature>
<evidence type="ECO:0000256" key="11">
    <source>
        <dbReference type="ARBA" id="ARBA00073968"/>
    </source>
</evidence>
<dbReference type="FunFam" id="3.30.70.580:FF:000002">
    <property type="entry name" value="tRNA pseudouridine synthase"/>
    <property type="match status" value="1"/>
</dbReference>
<dbReference type="EMBL" id="CENE01000006">
    <property type="protein sequence ID" value="CEQ40282.1"/>
    <property type="molecule type" value="Genomic_DNA"/>
</dbReference>
<feature type="domain" description="Pseudouridine synthase I TruA alpha/beta" evidence="17">
    <location>
        <begin position="244"/>
        <end position="348"/>
    </location>
</feature>
<dbReference type="InterPro" id="IPR020097">
    <property type="entry name" value="PsdUridine_synth_TruA_a/b_dom"/>
</dbReference>
<comment type="catalytic activity">
    <reaction evidence="2">
        <text>uridine in snRNA = pseudouridine in snRNA</text>
        <dbReference type="Rhea" id="RHEA:51124"/>
        <dbReference type="Rhea" id="RHEA-COMP:12891"/>
        <dbReference type="Rhea" id="RHEA-COMP:12892"/>
        <dbReference type="ChEBI" id="CHEBI:65314"/>
        <dbReference type="ChEBI" id="CHEBI:65315"/>
    </reaction>
</comment>
<dbReference type="InterPro" id="IPR020103">
    <property type="entry name" value="PsdUridine_synth_cat_dom_sf"/>
</dbReference>
<reference evidence="19" key="1">
    <citation type="submission" date="2015-02" db="EMBL/GenBank/DDBJ databases">
        <authorList>
            <person name="Gon?alves P."/>
        </authorList>
    </citation>
    <scope>NUCLEOTIDE SEQUENCE [LARGE SCALE GENOMIC DNA]</scope>
</reference>
<dbReference type="InterPro" id="IPR001406">
    <property type="entry name" value="PsdUridine_synth_TruA"/>
</dbReference>
<evidence type="ECO:0000256" key="9">
    <source>
        <dbReference type="ARBA" id="ARBA00036943"/>
    </source>
</evidence>
<feature type="binding site" evidence="15">
    <location>
        <position position="149"/>
    </location>
    <ligand>
        <name>substrate</name>
    </ligand>
</feature>
<dbReference type="PANTHER" id="PTHR11142">
    <property type="entry name" value="PSEUDOURIDYLATE SYNTHASE"/>
    <property type="match status" value="1"/>
</dbReference>
<name>A0A0D6EJU9_SPOSA</name>
<evidence type="ECO:0000256" key="6">
    <source>
        <dbReference type="ARBA" id="ARBA00022694"/>
    </source>
</evidence>
<feature type="active site" description="Nucleophile" evidence="14">
    <location>
        <position position="87"/>
    </location>
</feature>
<evidence type="ECO:0000256" key="12">
    <source>
        <dbReference type="ARBA" id="ARBA00079072"/>
    </source>
</evidence>
<keyword evidence="6" id="KW-0819">tRNA processing</keyword>
<comment type="function">
    <text evidence="10">Formation of pseudouridine at positions 27 and 28 in the anticodon stem and loop of transfer RNAs; at positions 34 and 36 of intron-containing precursor tRNA(Ile) and at position 35 in the intron-containing tRNA(Tyr). Catalyzes pseudouridylation at position 44 in U2 snRNA. Also catalyzes pseudouridylation of mRNAs.</text>
</comment>
<dbReference type="GO" id="GO:0006397">
    <property type="term" value="P:mRNA processing"/>
    <property type="evidence" value="ECO:0007669"/>
    <property type="project" value="UniProtKB-KW"/>
</dbReference>
<evidence type="ECO:0000256" key="10">
    <source>
        <dbReference type="ARBA" id="ARBA00053072"/>
    </source>
</evidence>
<evidence type="ECO:0000256" key="15">
    <source>
        <dbReference type="PIRSR" id="PIRSR641708-2"/>
    </source>
</evidence>
<dbReference type="CDD" id="cd02568">
    <property type="entry name" value="PseudoU_synth_PUS1_PUS2"/>
    <property type="match status" value="1"/>
</dbReference>
<feature type="region of interest" description="Disordered" evidence="16">
    <location>
        <begin position="176"/>
        <end position="198"/>
    </location>
</feature>
<evidence type="ECO:0000256" key="16">
    <source>
        <dbReference type="SAM" id="MobiDB-lite"/>
    </source>
</evidence>
<organism evidence="18 19">
    <name type="scientific">Sporidiobolus salmonicolor</name>
    <name type="common">Yeast-like fungus</name>
    <name type="synonym">Sporobolomyces salmonicolor</name>
    <dbReference type="NCBI Taxonomy" id="5005"/>
    <lineage>
        <taxon>Eukaryota</taxon>
        <taxon>Fungi</taxon>
        <taxon>Dikarya</taxon>
        <taxon>Basidiomycota</taxon>
        <taxon>Pucciniomycotina</taxon>
        <taxon>Microbotryomycetes</taxon>
        <taxon>Sporidiobolales</taxon>
        <taxon>Sporidiobolaceae</taxon>
        <taxon>Sporobolomyces</taxon>
    </lineage>
</organism>
<dbReference type="Gene3D" id="3.30.70.660">
    <property type="entry name" value="Pseudouridine synthase I, catalytic domain, C-terminal subdomain"/>
    <property type="match status" value="1"/>
</dbReference>
<comment type="similarity">
    <text evidence="4">Belongs to the tRNA pseudouridine synthase TruA family.</text>
</comment>
<dbReference type="FunFam" id="3.30.70.660:FF:000002">
    <property type="entry name" value="tRNA pseudouridine synthase"/>
    <property type="match status" value="1"/>
</dbReference>
<protein>
    <recommendedName>
        <fullName evidence="11">tRNA pseudouridine synthase 1</fullName>
    </recommendedName>
    <alternativeName>
        <fullName evidence="12">tRNA pseudouridylate synthase 1</fullName>
    </alternativeName>
    <alternativeName>
        <fullName evidence="13">tRNA-uridine isomerase 1</fullName>
    </alternativeName>
</protein>
<dbReference type="Proteomes" id="UP000243876">
    <property type="component" value="Unassembled WGS sequence"/>
</dbReference>
<dbReference type="GO" id="GO:0003723">
    <property type="term" value="F:RNA binding"/>
    <property type="evidence" value="ECO:0007669"/>
    <property type="project" value="InterPro"/>
</dbReference>